<feature type="compositionally biased region" description="Low complexity" evidence="1">
    <location>
        <begin position="74"/>
        <end position="92"/>
    </location>
</feature>
<reference evidence="2 3" key="1">
    <citation type="submission" date="2017-09" db="EMBL/GenBank/DDBJ databases">
        <title>WGS assembly of Aquilegia coerulea Goldsmith.</title>
        <authorList>
            <person name="Hodges S."/>
            <person name="Kramer E."/>
            <person name="Nordborg M."/>
            <person name="Tomkins J."/>
            <person name="Borevitz J."/>
            <person name="Derieg N."/>
            <person name="Yan J."/>
            <person name="Mihaltcheva S."/>
            <person name="Hayes R.D."/>
            <person name="Rokhsar D."/>
        </authorList>
    </citation>
    <scope>NUCLEOTIDE SEQUENCE [LARGE SCALE GENOMIC DNA]</scope>
    <source>
        <strain evidence="3">cv. Goldsmith</strain>
    </source>
</reference>
<name>A0A2G5E4W0_AQUCA</name>
<evidence type="ECO:0000313" key="2">
    <source>
        <dbReference type="EMBL" id="PIA50793.1"/>
    </source>
</evidence>
<sequence length="336" mass="38185">MEVFVRSKRVTDPLNDIVKACLCGKDLSISSASGSEHESGSSFYSSTSSSSSTTGEECCLSYLVHSFLEGNNNDDSVQLQEDDSSSSSSSDSSLEDDPLPHPPHHRGFHRFSESEVKESIKNLLNHSKNSNATRLLSHHVSIATEMFRFFKQEKSIYMRKIMVFLRELGYNAGICKTKWESNGNLTAGCYEFIDVVVSEDDEDDKKCQQRYFIDVEFYVEFEIARPTTEYASLLKVLPIIFLGRSEELKQIVRLISDAAKTSLMSRDLHLPPWRKNRYMQSKWFGPYRRTVNSIPSSTKLSGFEKFSVKCRSVGFDDTVTDRPLRFVFPAATRTKC</sequence>
<feature type="region of interest" description="Disordered" evidence="1">
    <location>
        <begin position="31"/>
        <end position="52"/>
    </location>
</feature>
<dbReference type="Proteomes" id="UP000230069">
    <property type="component" value="Unassembled WGS sequence"/>
</dbReference>
<dbReference type="OrthoDB" id="548115at2759"/>
<dbReference type="FunCoup" id="A0A2G5E4W0">
    <property type="interactions" value="15"/>
</dbReference>
<dbReference type="STRING" id="218851.A0A2G5E4W0"/>
<dbReference type="InParanoid" id="A0A2G5E4W0"/>
<evidence type="ECO:0000256" key="1">
    <source>
        <dbReference type="SAM" id="MobiDB-lite"/>
    </source>
</evidence>
<dbReference type="EMBL" id="KZ305029">
    <property type="protein sequence ID" value="PIA50793.1"/>
    <property type="molecule type" value="Genomic_DNA"/>
</dbReference>
<dbReference type="InterPro" id="IPR006502">
    <property type="entry name" value="PDDEXK-like"/>
</dbReference>
<gene>
    <name evidence="2" type="ORF">AQUCO_01200205v1</name>
</gene>
<protein>
    <recommendedName>
        <fullName evidence="4">DUF506 domain-containing protein</fullName>
    </recommendedName>
</protein>
<dbReference type="PANTHER" id="PTHR31579:SF84">
    <property type="entry name" value="F21O3.6 PROTEIN"/>
    <property type="match status" value="1"/>
</dbReference>
<organism evidence="2 3">
    <name type="scientific">Aquilegia coerulea</name>
    <name type="common">Rocky mountain columbine</name>
    <dbReference type="NCBI Taxonomy" id="218851"/>
    <lineage>
        <taxon>Eukaryota</taxon>
        <taxon>Viridiplantae</taxon>
        <taxon>Streptophyta</taxon>
        <taxon>Embryophyta</taxon>
        <taxon>Tracheophyta</taxon>
        <taxon>Spermatophyta</taxon>
        <taxon>Magnoliopsida</taxon>
        <taxon>Ranunculales</taxon>
        <taxon>Ranunculaceae</taxon>
        <taxon>Thalictroideae</taxon>
        <taxon>Aquilegia</taxon>
    </lineage>
</organism>
<accession>A0A2G5E4W0</accession>
<dbReference type="Pfam" id="PF04720">
    <property type="entry name" value="PDDEXK_6"/>
    <property type="match status" value="1"/>
</dbReference>
<keyword evidence="3" id="KW-1185">Reference proteome</keyword>
<dbReference type="NCBIfam" id="TIGR01615">
    <property type="entry name" value="A_thal_3542"/>
    <property type="match status" value="1"/>
</dbReference>
<feature type="region of interest" description="Disordered" evidence="1">
    <location>
        <begin position="74"/>
        <end position="108"/>
    </location>
</feature>
<evidence type="ECO:0000313" key="3">
    <source>
        <dbReference type="Proteomes" id="UP000230069"/>
    </source>
</evidence>
<proteinExistence type="predicted"/>
<dbReference type="AlphaFoldDB" id="A0A2G5E4W0"/>
<evidence type="ECO:0008006" key="4">
    <source>
        <dbReference type="Google" id="ProtNLM"/>
    </source>
</evidence>
<dbReference type="PANTHER" id="PTHR31579">
    <property type="entry name" value="OS03G0796600 PROTEIN"/>
    <property type="match status" value="1"/>
</dbReference>